<dbReference type="PANTHER" id="PTHR40080">
    <property type="entry name" value="LMO1763 PROTEIN"/>
    <property type="match status" value="1"/>
</dbReference>
<dbReference type="EMBL" id="PEZT01000012">
    <property type="protein sequence ID" value="PIS09290.1"/>
    <property type="molecule type" value="Genomic_DNA"/>
</dbReference>
<dbReference type="GO" id="GO:0003700">
    <property type="term" value="F:DNA-binding transcription factor activity"/>
    <property type="evidence" value="ECO:0007669"/>
    <property type="project" value="InterPro"/>
</dbReference>
<gene>
    <name evidence="1" type="ORF">COT75_02175</name>
</gene>
<dbReference type="InterPro" id="IPR000831">
    <property type="entry name" value="Trp_repress"/>
</dbReference>
<reference evidence="2" key="1">
    <citation type="submission" date="2017-09" db="EMBL/GenBank/DDBJ databases">
        <title>Depth-based differentiation of microbial function through sediment-hosted aquifers and enrichment of novel symbionts in the deep terrestrial subsurface.</title>
        <authorList>
            <person name="Probst A.J."/>
            <person name="Ladd B."/>
            <person name="Jarett J.K."/>
            <person name="Geller-Mcgrath D.E."/>
            <person name="Sieber C.M.K."/>
            <person name="Emerson J.B."/>
            <person name="Anantharaman K."/>
            <person name="Thomas B.C."/>
            <person name="Malmstrom R."/>
            <person name="Stieglmeier M."/>
            <person name="Klingl A."/>
            <person name="Woyke T."/>
            <person name="Ryan C.M."/>
            <person name="Banfield J.F."/>
        </authorList>
    </citation>
    <scope>NUCLEOTIDE SEQUENCE [LARGE SCALE GENOMIC DNA]</scope>
</reference>
<dbReference type="Gene3D" id="1.10.1270.10">
    <property type="entry name" value="TrpR-like"/>
    <property type="match status" value="1"/>
</dbReference>
<accession>A0A2H0W9E3</accession>
<dbReference type="PANTHER" id="PTHR40080:SF1">
    <property type="entry name" value="TRPR-LIKE PROTEIN YERC_YECD"/>
    <property type="match status" value="1"/>
</dbReference>
<sequence>MQVSKNKLNKQVEKQIYEIFFQTLADLKRKEDVKIFIRDFFTPTEQSVLVKRLAVAMYLEKGRSYEQIKEALKVSSATIANVDKMMNKSSEGFILALRRIEAEEWAGKLAKKVTNFFK</sequence>
<dbReference type="InterPro" id="IPR038116">
    <property type="entry name" value="TrpR-like_sf"/>
</dbReference>
<evidence type="ECO:0000313" key="2">
    <source>
        <dbReference type="Proteomes" id="UP000230093"/>
    </source>
</evidence>
<dbReference type="GO" id="GO:0043565">
    <property type="term" value="F:sequence-specific DNA binding"/>
    <property type="evidence" value="ECO:0007669"/>
    <property type="project" value="InterPro"/>
</dbReference>
<dbReference type="Proteomes" id="UP000230093">
    <property type="component" value="Unassembled WGS sequence"/>
</dbReference>
<name>A0A2H0W9E3_9BACT</name>
<dbReference type="InterPro" id="IPR013368">
    <property type="entry name" value="YecD_YerC"/>
</dbReference>
<dbReference type="AlphaFoldDB" id="A0A2H0W9E3"/>
<evidence type="ECO:0008006" key="3">
    <source>
        <dbReference type="Google" id="ProtNLM"/>
    </source>
</evidence>
<organism evidence="1 2">
    <name type="scientific">Candidatus Beckwithbacteria bacterium CG10_big_fil_rev_8_21_14_0_10_34_10</name>
    <dbReference type="NCBI Taxonomy" id="1974495"/>
    <lineage>
        <taxon>Bacteria</taxon>
        <taxon>Candidatus Beckwithiibacteriota</taxon>
    </lineage>
</organism>
<proteinExistence type="predicted"/>
<dbReference type="SUPFAM" id="SSF48295">
    <property type="entry name" value="TrpR-like"/>
    <property type="match status" value="1"/>
</dbReference>
<protein>
    <recommendedName>
        <fullName evidence="3">TrpR-like protein YerC/YecD</fullName>
    </recommendedName>
</protein>
<comment type="caution">
    <text evidence="1">The sequence shown here is derived from an EMBL/GenBank/DDBJ whole genome shotgun (WGS) entry which is preliminary data.</text>
</comment>
<evidence type="ECO:0000313" key="1">
    <source>
        <dbReference type="EMBL" id="PIS09290.1"/>
    </source>
</evidence>
<dbReference type="NCBIfam" id="TIGR02531">
    <property type="entry name" value="yecD_yerC"/>
    <property type="match status" value="1"/>
</dbReference>
<dbReference type="Pfam" id="PF01371">
    <property type="entry name" value="Trp_repressor"/>
    <property type="match status" value="1"/>
</dbReference>
<dbReference type="InterPro" id="IPR010921">
    <property type="entry name" value="Trp_repressor/repl_initiator"/>
</dbReference>